<dbReference type="GO" id="GO:0007624">
    <property type="term" value="P:ultradian rhythm"/>
    <property type="evidence" value="ECO:0007669"/>
    <property type="project" value="InterPro"/>
</dbReference>
<dbReference type="InterPro" id="IPR056611">
    <property type="entry name" value="ENOX1/2_dom"/>
</dbReference>
<organism evidence="3 4">
    <name type="scientific">Dimorphilus gyrociliatus</name>
    <dbReference type="NCBI Taxonomy" id="2664684"/>
    <lineage>
        <taxon>Eukaryota</taxon>
        <taxon>Metazoa</taxon>
        <taxon>Spiralia</taxon>
        <taxon>Lophotrochozoa</taxon>
        <taxon>Annelida</taxon>
        <taxon>Polychaeta</taxon>
        <taxon>Polychaeta incertae sedis</taxon>
        <taxon>Dinophilidae</taxon>
        <taxon>Dimorphilus</taxon>
    </lineage>
</organism>
<dbReference type="GO" id="GO:0016491">
    <property type="term" value="F:oxidoreductase activity"/>
    <property type="evidence" value="ECO:0007669"/>
    <property type="project" value="InterPro"/>
</dbReference>
<keyword evidence="1" id="KW-0175">Coiled coil</keyword>
<reference evidence="3 4" key="1">
    <citation type="submission" date="2020-08" db="EMBL/GenBank/DDBJ databases">
        <authorList>
            <person name="Hejnol A."/>
        </authorList>
    </citation>
    <scope>NUCLEOTIDE SEQUENCE [LARGE SCALE GENOMIC DNA]</scope>
</reference>
<dbReference type="EMBL" id="CAJFCJ010000003">
    <property type="protein sequence ID" value="CAD5113099.1"/>
    <property type="molecule type" value="Genomic_DNA"/>
</dbReference>
<protein>
    <submittedName>
        <fullName evidence="3">DgyrCDS2290</fullName>
    </submittedName>
</protein>
<gene>
    <name evidence="3" type="ORF">DGYR_LOCUS2141</name>
</gene>
<dbReference type="InterPro" id="IPR038876">
    <property type="entry name" value="ENOX"/>
</dbReference>
<dbReference type="Pfam" id="PF23267">
    <property type="entry name" value="ENOX1"/>
    <property type="match status" value="1"/>
</dbReference>
<dbReference type="PANTHER" id="PTHR16001:SF4">
    <property type="entry name" value="ECTO-NOX DISULFIDE-THIOL EXCHANGER 1-LIKE PROTEIN"/>
    <property type="match status" value="1"/>
</dbReference>
<accession>A0A7I8V9U1</accession>
<dbReference type="Proteomes" id="UP000549394">
    <property type="component" value="Unassembled WGS sequence"/>
</dbReference>
<feature type="domain" description="Ecto-NOX disulfide-thiol exchanger 1/2" evidence="2">
    <location>
        <begin position="259"/>
        <end position="325"/>
    </location>
</feature>
<feature type="coiled-coil region" evidence="1">
    <location>
        <begin position="205"/>
        <end position="280"/>
    </location>
</feature>
<proteinExistence type="predicted"/>
<dbReference type="AlphaFoldDB" id="A0A7I8V9U1"/>
<comment type="caution">
    <text evidence="3">The sequence shown here is derived from an EMBL/GenBank/DDBJ whole genome shotgun (WGS) entry which is preliminary data.</text>
</comment>
<evidence type="ECO:0000259" key="2">
    <source>
        <dbReference type="Pfam" id="PF23267"/>
    </source>
</evidence>
<evidence type="ECO:0000313" key="4">
    <source>
        <dbReference type="Proteomes" id="UP000549394"/>
    </source>
</evidence>
<name>A0A7I8V9U1_9ANNE</name>
<dbReference type="GO" id="GO:0009897">
    <property type="term" value="C:external side of plasma membrane"/>
    <property type="evidence" value="ECO:0007669"/>
    <property type="project" value="InterPro"/>
</dbReference>
<sequence length="418" mass="49768">MGKKHFCHVRFFSEESVDHAMCITGYRIKLDNKDDKEYTGRLHIDYAQAKDDMYEWECKQRAMAREQRHRNKLEEEKLRGSSPPPINRYSDHEAVLLLEKLKCDETFMEGVQVVVAWLERSECTRKTANQFYGFVQTIHAHVRRLINEKTTYDEELENVKFRFRQRLENILKQFEQIDRVFMAATQQKAWDHFSKAQRKNIDVWRKQAQDTKEQQEKEFLSNREELEMEMSDSEDEPCIKKKKTDETQALDCKQELESEIRNLKEENNCLKCRVEACKNEVYLLRQEAKKQNSGKKIEQLEHPLQGMQKEFLDAKDDGRKCYLDEKNVVSSSQNEIGLNETEAKLLCYISTFLHVHPFGASLDYIWSYLQKFDLAFRTSELEKLLERFPNIFNSQMHGIGANIEKRWRYVALDRNLNT</sequence>
<dbReference type="OrthoDB" id="10039782at2759"/>
<evidence type="ECO:0000256" key="1">
    <source>
        <dbReference type="SAM" id="Coils"/>
    </source>
</evidence>
<evidence type="ECO:0000313" key="3">
    <source>
        <dbReference type="EMBL" id="CAD5113099.1"/>
    </source>
</evidence>
<dbReference type="PANTHER" id="PTHR16001">
    <property type="entry name" value="ECTO-NOX DISULFIDE-THIOL EXCHANGER"/>
    <property type="match status" value="1"/>
</dbReference>
<keyword evidence="4" id="KW-1185">Reference proteome</keyword>